<dbReference type="SUPFAM" id="SSF46689">
    <property type="entry name" value="Homeodomain-like"/>
    <property type="match status" value="2"/>
</dbReference>
<sequence>MEKILPLERMDVRRWLGSLQEPQKSLSMSSNKKVPGYCEFANSWRVDTDGIGEHLLYYVIKGEFEATVGGSTYRCIPHDLLWLSPDTPFVYQKVNENALAFYRFRLSLETGNCRLGIEPRVIKVSNIRSAISLFEQIVYDIDFPDAYSRWRLRGLLLALCSDVLETKQQKQNDSIRRLTRAQMRKLKHYFHNNHRVWPTPADFAEQIGLSPHYFTQLFTASFGMSPRKWITRERIIIAQDQLLESNCNISELAADLGYRNVYFFSRQFKEVMGMSPSRYRN</sequence>
<dbReference type="InterPro" id="IPR037923">
    <property type="entry name" value="HTH-like"/>
</dbReference>
<keyword evidence="3" id="KW-0804">Transcription</keyword>
<evidence type="ECO:0000256" key="1">
    <source>
        <dbReference type="ARBA" id="ARBA00023015"/>
    </source>
</evidence>
<dbReference type="InterPro" id="IPR014710">
    <property type="entry name" value="RmlC-like_jellyroll"/>
</dbReference>
<organism evidence="5 6">
    <name type="scientific">Rubellicoccus peritrichatus</name>
    <dbReference type="NCBI Taxonomy" id="3080537"/>
    <lineage>
        <taxon>Bacteria</taxon>
        <taxon>Pseudomonadati</taxon>
        <taxon>Verrucomicrobiota</taxon>
        <taxon>Opitutia</taxon>
        <taxon>Puniceicoccales</taxon>
        <taxon>Cerasicoccaceae</taxon>
        <taxon>Rubellicoccus</taxon>
    </lineage>
</organism>
<dbReference type="PROSITE" id="PS01124">
    <property type="entry name" value="HTH_ARAC_FAMILY_2"/>
    <property type="match status" value="1"/>
</dbReference>
<dbReference type="Gene3D" id="1.10.10.60">
    <property type="entry name" value="Homeodomain-like"/>
    <property type="match status" value="2"/>
</dbReference>
<evidence type="ECO:0000313" key="5">
    <source>
        <dbReference type="EMBL" id="WOO43573.1"/>
    </source>
</evidence>
<evidence type="ECO:0000313" key="6">
    <source>
        <dbReference type="Proteomes" id="UP001304300"/>
    </source>
</evidence>
<dbReference type="InterPro" id="IPR009057">
    <property type="entry name" value="Homeodomain-like_sf"/>
</dbReference>
<dbReference type="PRINTS" id="PR00032">
    <property type="entry name" value="HTHARAC"/>
</dbReference>
<dbReference type="SUPFAM" id="SSF51215">
    <property type="entry name" value="Regulatory protein AraC"/>
    <property type="match status" value="1"/>
</dbReference>
<evidence type="ECO:0000259" key="4">
    <source>
        <dbReference type="PROSITE" id="PS01124"/>
    </source>
</evidence>
<name>A0AAQ3LGV1_9BACT</name>
<proteinExistence type="predicted"/>
<dbReference type="GO" id="GO:0003700">
    <property type="term" value="F:DNA-binding transcription factor activity"/>
    <property type="evidence" value="ECO:0007669"/>
    <property type="project" value="InterPro"/>
</dbReference>
<keyword evidence="2" id="KW-0238">DNA-binding</keyword>
<dbReference type="RefSeq" id="WP_317836133.1">
    <property type="nucleotide sequence ID" value="NZ_CP136920.1"/>
</dbReference>
<dbReference type="PANTHER" id="PTHR43280">
    <property type="entry name" value="ARAC-FAMILY TRANSCRIPTIONAL REGULATOR"/>
    <property type="match status" value="1"/>
</dbReference>
<dbReference type="Proteomes" id="UP001304300">
    <property type="component" value="Chromosome"/>
</dbReference>
<dbReference type="InterPro" id="IPR018060">
    <property type="entry name" value="HTH_AraC"/>
</dbReference>
<reference evidence="5 6" key="1">
    <citation type="submission" date="2023-10" db="EMBL/GenBank/DDBJ databases">
        <title>Rubellicoccus peritrichatus gen. nov., sp. nov., isolated from an algae of coral reef tank.</title>
        <authorList>
            <person name="Luo J."/>
        </authorList>
    </citation>
    <scope>NUCLEOTIDE SEQUENCE [LARGE SCALE GENOMIC DNA]</scope>
    <source>
        <strain evidence="5 6">CR14</strain>
    </source>
</reference>
<dbReference type="Pfam" id="PF12833">
    <property type="entry name" value="HTH_18"/>
    <property type="match status" value="1"/>
</dbReference>
<dbReference type="InterPro" id="IPR003313">
    <property type="entry name" value="AraC-bd"/>
</dbReference>
<dbReference type="InterPro" id="IPR020449">
    <property type="entry name" value="Tscrpt_reg_AraC-type_HTH"/>
</dbReference>
<keyword evidence="1" id="KW-0805">Transcription regulation</keyword>
<feature type="domain" description="HTH araC/xylS-type" evidence="4">
    <location>
        <begin position="184"/>
        <end position="281"/>
    </location>
</feature>
<protein>
    <submittedName>
        <fullName evidence="5">AraC family transcriptional regulator</fullName>
    </submittedName>
</protein>
<gene>
    <name evidence="5" type="ORF">RZN69_10785</name>
</gene>
<evidence type="ECO:0000256" key="2">
    <source>
        <dbReference type="ARBA" id="ARBA00023125"/>
    </source>
</evidence>
<dbReference type="SMART" id="SM00342">
    <property type="entry name" value="HTH_ARAC"/>
    <property type="match status" value="1"/>
</dbReference>
<accession>A0AAQ3LGV1</accession>
<dbReference type="Gene3D" id="2.60.120.10">
    <property type="entry name" value="Jelly Rolls"/>
    <property type="match status" value="1"/>
</dbReference>
<dbReference type="AlphaFoldDB" id="A0AAQ3LGV1"/>
<dbReference type="EMBL" id="CP136920">
    <property type="protein sequence ID" value="WOO43573.1"/>
    <property type="molecule type" value="Genomic_DNA"/>
</dbReference>
<keyword evidence="6" id="KW-1185">Reference proteome</keyword>
<dbReference type="InterPro" id="IPR018062">
    <property type="entry name" value="HTH_AraC-typ_CS"/>
</dbReference>
<dbReference type="PROSITE" id="PS00041">
    <property type="entry name" value="HTH_ARAC_FAMILY_1"/>
    <property type="match status" value="1"/>
</dbReference>
<dbReference type="KEGG" id="puo:RZN69_10785"/>
<dbReference type="Pfam" id="PF02311">
    <property type="entry name" value="AraC_binding"/>
    <property type="match status" value="1"/>
</dbReference>
<dbReference type="PANTHER" id="PTHR43280:SF10">
    <property type="entry name" value="REGULATORY PROTEIN POCR"/>
    <property type="match status" value="1"/>
</dbReference>
<dbReference type="GO" id="GO:0043565">
    <property type="term" value="F:sequence-specific DNA binding"/>
    <property type="evidence" value="ECO:0007669"/>
    <property type="project" value="InterPro"/>
</dbReference>
<evidence type="ECO:0000256" key="3">
    <source>
        <dbReference type="ARBA" id="ARBA00023163"/>
    </source>
</evidence>